<sequence length="80" mass="8712">MRRPSEVAPDETAATLPHNFLWLRHPDTSCVRATRESLFIVPCESGFAGQVTRYAPANEVAGTARRLIGASPPATAPYLF</sequence>
<accession>A0A517Z1Y5</accession>
<evidence type="ECO:0000313" key="2">
    <source>
        <dbReference type="Proteomes" id="UP000320496"/>
    </source>
</evidence>
<proteinExistence type="predicted"/>
<evidence type="ECO:0000313" key="1">
    <source>
        <dbReference type="EMBL" id="QDU36493.1"/>
    </source>
</evidence>
<dbReference type="KEGG" id="mri:Mal4_07790"/>
<gene>
    <name evidence="1" type="ORF">Mal4_07790</name>
</gene>
<reference evidence="1 2" key="1">
    <citation type="submission" date="2019-02" db="EMBL/GenBank/DDBJ databases">
        <title>Deep-cultivation of Planctomycetes and their phenomic and genomic characterization uncovers novel biology.</title>
        <authorList>
            <person name="Wiegand S."/>
            <person name="Jogler M."/>
            <person name="Boedeker C."/>
            <person name="Pinto D."/>
            <person name="Vollmers J."/>
            <person name="Rivas-Marin E."/>
            <person name="Kohn T."/>
            <person name="Peeters S.H."/>
            <person name="Heuer A."/>
            <person name="Rast P."/>
            <person name="Oberbeckmann S."/>
            <person name="Bunk B."/>
            <person name="Jeske O."/>
            <person name="Meyerdierks A."/>
            <person name="Storesund J.E."/>
            <person name="Kallscheuer N."/>
            <person name="Luecker S."/>
            <person name="Lage O.M."/>
            <person name="Pohl T."/>
            <person name="Merkel B.J."/>
            <person name="Hornburger P."/>
            <person name="Mueller R.-W."/>
            <person name="Bruemmer F."/>
            <person name="Labrenz M."/>
            <person name="Spormann A.M."/>
            <person name="Op den Camp H."/>
            <person name="Overmann J."/>
            <person name="Amann R."/>
            <person name="Jetten M.S.M."/>
            <person name="Mascher T."/>
            <person name="Medema M.H."/>
            <person name="Devos D.P."/>
            <person name="Kaster A.-K."/>
            <person name="Ovreas L."/>
            <person name="Rohde M."/>
            <person name="Galperin M.Y."/>
            <person name="Jogler C."/>
        </authorList>
    </citation>
    <scope>NUCLEOTIDE SEQUENCE [LARGE SCALE GENOMIC DNA]</scope>
    <source>
        <strain evidence="1 2">Mal4</strain>
    </source>
</reference>
<dbReference type="AlphaFoldDB" id="A0A517Z1Y5"/>
<keyword evidence="2" id="KW-1185">Reference proteome</keyword>
<protein>
    <submittedName>
        <fullName evidence="1">Uncharacterized protein</fullName>
    </submittedName>
</protein>
<name>A0A517Z1Y5_9PLAN</name>
<dbReference type="Proteomes" id="UP000320496">
    <property type="component" value="Chromosome"/>
</dbReference>
<dbReference type="EMBL" id="CP036275">
    <property type="protein sequence ID" value="QDU36493.1"/>
    <property type="molecule type" value="Genomic_DNA"/>
</dbReference>
<organism evidence="1 2">
    <name type="scientific">Maioricimonas rarisocia</name>
    <dbReference type="NCBI Taxonomy" id="2528026"/>
    <lineage>
        <taxon>Bacteria</taxon>
        <taxon>Pseudomonadati</taxon>
        <taxon>Planctomycetota</taxon>
        <taxon>Planctomycetia</taxon>
        <taxon>Planctomycetales</taxon>
        <taxon>Planctomycetaceae</taxon>
        <taxon>Maioricimonas</taxon>
    </lineage>
</organism>